<organism evidence="2 3">
    <name type="scientific">Rarispira pelagica</name>
    <dbReference type="NCBI Taxonomy" id="3141764"/>
    <lineage>
        <taxon>Bacteria</taxon>
        <taxon>Pseudomonadati</taxon>
        <taxon>Spirochaetota</taxon>
        <taxon>Spirochaetia</taxon>
        <taxon>Winmispirales</taxon>
        <taxon>Winmispiraceae</taxon>
        <taxon>Rarispira</taxon>
    </lineage>
</organism>
<dbReference type="PRINTS" id="PR00081">
    <property type="entry name" value="GDHRDH"/>
</dbReference>
<dbReference type="CDD" id="cd05233">
    <property type="entry name" value="SDR_c"/>
    <property type="match status" value="1"/>
</dbReference>
<gene>
    <name evidence="2" type="ORF">WKV44_01465</name>
</gene>
<dbReference type="SUPFAM" id="SSF51735">
    <property type="entry name" value="NAD(P)-binding Rossmann-fold domains"/>
    <property type="match status" value="1"/>
</dbReference>
<comment type="caution">
    <text evidence="2">The sequence shown here is derived from an EMBL/GenBank/DDBJ whole genome shotgun (WGS) entry which is preliminary data.</text>
</comment>
<dbReference type="RefSeq" id="WP_420068651.1">
    <property type="nucleotide sequence ID" value="NZ_JBCHKQ010000001.1"/>
</dbReference>
<comment type="similarity">
    <text evidence="1">Belongs to the short-chain dehydrogenases/reductases (SDR) family.</text>
</comment>
<keyword evidence="3" id="KW-1185">Reference proteome</keyword>
<protein>
    <submittedName>
        <fullName evidence="2">SDR family oxidoreductase</fullName>
        <ecNumber evidence="2">1.-.-.-</ecNumber>
    </submittedName>
</protein>
<dbReference type="InterPro" id="IPR036291">
    <property type="entry name" value="NAD(P)-bd_dom_sf"/>
</dbReference>
<reference evidence="2 3" key="1">
    <citation type="submission" date="2024-03" db="EMBL/GenBank/DDBJ databases">
        <title>Ignisphaera cupida sp. nov., a hyperthermophilic hydrolytic archaeon from a hot spring of Kamchatka, and proposal of Ignisphaeraceae fam. nov.</title>
        <authorList>
            <person name="Podosokorskaya O.A."/>
            <person name="Elcheninov A.G."/>
            <person name="Maltseva A.I."/>
            <person name="Zayulina K.S."/>
            <person name="Novikov A."/>
            <person name="Merkel A.Y."/>
        </authorList>
    </citation>
    <scope>NUCLEOTIDE SEQUENCE [LARGE SCALE GENOMIC DNA]</scope>
    <source>
        <strain evidence="2 3">38H-sp</strain>
    </source>
</reference>
<name>A0ABU9U955_9SPIR</name>
<evidence type="ECO:0000313" key="3">
    <source>
        <dbReference type="Proteomes" id="UP001466331"/>
    </source>
</evidence>
<dbReference type="PRINTS" id="PR00080">
    <property type="entry name" value="SDRFAMILY"/>
</dbReference>
<sequence>MNVVITGSTRGLGRALAEEFLKQGDTVFITGRTDDNIKKILPSLENIGTVYYLACDVRSPEHVRLLAQRAWELMGSVDIWINNAGITQDSTHLWEATPDEYQKVIKTNLLGSMYGSREAFLRMKEQGYGHIFNMEGWGSDGKHMDRLNLYGTSKAALRYFTLGFSKEVKGSGVNISLLSPGMMFTDLLINDKDKTNQNKLKIYKILADPPEIVAGFFVENIKRGIKNGRRLAWLTFPKILFRFLTAPARIKKSQEYLRKNIF</sequence>
<dbReference type="GO" id="GO:0016491">
    <property type="term" value="F:oxidoreductase activity"/>
    <property type="evidence" value="ECO:0007669"/>
    <property type="project" value="UniProtKB-KW"/>
</dbReference>
<proteinExistence type="inferred from homology"/>
<dbReference type="InterPro" id="IPR002347">
    <property type="entry name" value="SDR_fam"/>
</dbReference>
<dbReference type="Gene3D" id="3.40.50.720">
    <property type="entry name" value="NAD(P)-binding Rossmann-like Domain"/>
    <property type="match status" value="1"/>
</dbReference>
<dbReference type="Proteomes" id="UP001466331">
    <property type="component" value="Unassembled WGS sequence"/>
</dbReference>
<keyword evidence="2" id="KW-0560">Oxidoreductase</keyword>
<dbReference type="EMBL" id="JBCHKQ010000001">
    <property type="protein sequence ID" value="MEM5947201.1"/>
    <property type="molecule type" value="Genomic_DNA"/>
</dbReference>
<dbReference type="InterPro" id="IPR052625">
    <property type="entry name" value="Chl_b_Red"/>
</dbReference>
<dbReference type="PANTHER" id="PTHR24314">
    <property type="entry name" value="NON-SPECIFIC LIPID TRANSFER PROTEIN-RELATED"/>
    <property type="match status" value="1"/>
</dbReference>
<dbReference type="PANTHER" id="PTHR24314:SF21">
    <property type="entry name" value="CHLOROPHYLL(IDE) B REDUCTASE NYC1, CHLOROPLASTIC-RELATED"/>
    <property type="match status" value="1"/>
</dbReference>
<dbReference type="EC" id="1.-.-.-" evidence="2"/>
<accession>A0ABU9U955</accession>
<evidence type="ECO:0000313" key="2">
    <source>
        <dbReference type="EMBL" id="MEM5947201.1"/>
    </source>
</evidence>
<evidence type="ECO:0000256" key="1">
    <source>
        <dbReference type="RuleBase" id="RU000363"/>
    </source>
</evidence>
<dbReference type="Pfam" id="PF00106">
    <property type="entry name" value="adh_short"/>
    <property type="match status" value="1"/>
</dbReference>